<evidence type="ECO:0000313" key="1">
    <source>
        <dbReference type="EMBL" id="BCJ47918.1"/>
    </source>
</evidence>
<evidence type="ECO:0008006" key="3">
    <source>
        <dbReference type="Google" id="ProtNLM"/>
    </source>
</evidence>
<proteinExistence type="predicted"/>
<organism evidence="1 2">
    <name type="scientific">Actinoplanes ianthinogenes</name>
    <dbReference type="NCBI Taxonomy" id="122358"/>
    <lineage>
        <taxon>Bacteria</taxon>
        <taxon>Bacillati</taxon>
        <taxon>Actinomycetota</taxon>
        <taxon>Actinomycetes</taxon>
        <taxon>Micromonosporales</taxon>
        <taxon>Micromonosporaceae</taxon>
        <taxon>Actinoplanes</taxon>
    </lineage>
</organism>
<keyword evidence="2" id="KW-1185">Reference proteome</keyword>
<dbReference type="InterPro" id="IPR011989">
    <property type="entry name" value="ARM-like"/>
</dbReference>
<protein>
    <recommendedName>
        <fullName evidence="3">HEAT repeat protein</fullName>
    </recommendedName>
</protein>
<dbReference type="Proteomes" id="UP000676967">
    <property type="component" value="Chromosome"/>
</dbReference>
<dbReference type="InterPro" id="IPR016024">
    <property type="entry name" value="ARM-type_fold"/>
</dbReference>
<dbReference type="Gene3D" id="1.25.10.10">
    <property type="entry name" value="Leucine-rich Repeat Variant"/>
    <property type="match status" value="1"/>
</dbReference>
<name>A0ABM7M8H0_9ACTN</name>
<accession>A0ABM7M8H0</accession>
<dbReference type="SUPFAM" id="SSF48371">
    <property type="entry name" value="ARM repeat"/>
    <property type="match status" value="1"/>
</dbReference>
<dbReference type="RefSeq" id="WP_189330265.1">
    <property type="nucleotide sequence ID" value="NZ_AP023356.1"/>
</dbReference>
<evidence type="ECO:0000313" key="2">
    <source>
        <dbReference type="Proteomes" id="UP000676967"/>
    </source>
</evidence>
<sequence length="484" mass="50731">MTRPPLRSPLGDWSWLEKGLASGGALDPRSDSGSRILYWVRADRDGPVTRHLLAHTTGRHARRALTLLNDLSAANPDWPLIADAAGQALSDPDPQVRRAAATLLVSTAAPERALAALSASTDPVTRIALMESIPWQRQPILEDLRSDPVPAVRLLANVALYREHDPAAWPALDAAIRVDLEASIGALNAPGRHWASALTRLDREADCCAWAEELTQPSESLAVRLEGVRMAVAAMRQWRTAPVRVTPMLTGLLDAISVRPAALHAIATSLTASCLAADDLAAMLGDPVLGPVAATALGATGDHRAVPHLIHLMLAGSDEPRLAEAFRAVARAGADPDAPVAAARQIVAAQPASCEPGLPMRVLAAFGPAAAAAVPELIARLGAVENDTPDLTFSVLGRIGPAAAAAAPALRQYGTGNAELALLEVTGDREVADRYLARCPEELRPGGIAAAMLAWLDERGGLTERQDSQLRSLSGVAGSSPCKS</sequence>
<reference evidence="1 2" key="1">
    <citation type="submission" date="2020-08" db="EMBL/GenBank/DDBJ databases">
        <title>Whole genome shotgun sequence of Actinoplanes ianthinogenes NBRC 13996.</title>
        <authorList>
            <person name="Komaki H."/>
            <person name="Tamura T."/>
        </authorList>
    </citation>
    <scope>NUCLEOTIDE SEQUENCE [LARGE SCALE GENOMIC DNA]</scope>
    <source>
        <strain evidence="1 2">NBRC 13996</strain>
    </source>
</reference>
<gene>
    <name evidence="1" type="ORF">Aiant_85750</name>
</gene>
<dbReference type="EMBL" id="AP023356">
    <property type="protein sequence ID" value="BCJ47918.1"/>
    <property type="molecule type" value="Genomic_DNA"/>
</dbReference>